<dbReference type="EMBL" id="CM056816">
    <property type="protein sequence ID" value="KAJ8633734.1"/>
    <property type="molecule type" value="Genomic_DNA"/>
</dbReference>
<organism evidence="1 2">
    <name type="scientific">Persea americana</name>
    <name type="common">Avocado</name>
    <dbReference type="NCBI Taxonomy" id="3435"/>
    <lineage>
        <taxon>Eukaryota</taxon>
        <taxon>Viridiplantae</taxon>
        <taxon>Streptophyta</taxon>
        <taxon>Embryophyta</taxon>
        <taxon>Tracheophyta</taxon>
        <taxon>Spermatophyta</taxon>
        <taxon>Magnoliopsida</taxon>
        <taxon>Magnoliidae</taxon>
        <taxon>Laurales</taxon>
        <taxon>Lauraceae</taxon>
        <taxon>Persea</taxon>
    </lineage>
</organism>
<evidence type="ECO:0000313" key="1">
    <source>
        <dbReference type="EMBL" id="KAJ8633734.1"/>
    </source>
</evidence>
<dbReference type="Proteomes" id="UP001234297">
    <property type="component" value="Chromosome 8"/>
</dbReference>
<evidence type="ECO:0000313" key="2">
    <source>
        <dbReference type="Proteomes" id="UP001234297"/>
    </source>
</evidence>
<keyword evidence="2" id="KW-1185">Reference proteome</keyword>
<name>A0ACC2LL11_PERAE</name>
<comment type="caution">
    <text evidence="1">The sequence shown here is derived from an EMBL/GenBank/DDBJ whole genome shotgun (WGS) entry which is preliminary data.</text>
</comment>
<gene>
    <name evidence="1" type="ORF">MRB53_027070</name>
</gene>
<protein>
    <submittedName>
        <fullName evidence="1">Uncharacterized protein</fullName>
    </submittedName>
</protein>
<accession>A0ACC2LL11</accession>
<reference evidence="1 2" key="1">
    <citation type="journal article" date="2022" name="Hortic Res">
        <title>A haplotype resolved chromosomal level avocado genome allows analysis of novel avocado genes.</title>
        <authorList>
            <person name="Nath O."/>
            <person name="Fletcher S.J."/>
            <person name="Hayward A."/>
            <person name="Shaw L.M."/>
            <person name="Masouleh A.K."/>
            <person name="Furtado A."/>
            <person name="Henry R.J."/>
            <person name="Mitter N."/>
        </authorList>
    </citation>
    <scope>NUCLEOTIDE SEQUENCE [LARGE SCALE GENOMIC DNA]</scope>
    <source>
        <strain evidence="2">cv. Hass</strain>
    </source>
</reference>
<proteinExistence type="predicted"/>
<sequence>MGLGSEDQKALAPTVESRVESQKRSKISYGRDFLLSICELDICKSLPVGFDTLALRCSVLTRGMFGAMNLWMLPTTYLSGNEFQEIYRYIGMVQPCEVEWTVQVTTLEEVM</sequence>